<feature type="coiled-coil region" evidence="1">
    <location>
        <begin position="470"/>
        <end position="541"/>
    </location>
</feature>
<feature type="compositionally biased region" description="Basic and acidic residues" evidence="2">
    <location>
        <begin position="251"/>
        <end position="262"/>
    </location>
</feature>
<reference evidence="3 4" key="1">
    <citation type="journal article" date="2015" name="Proc. Natl. Acad. Sci. U.S.A.">
        <title>The resurrection genome of Boea hygrometrica: A blueprint for survival of dehydration.</title>
        <authorList>
            <person name="Xiao L."/>
            <person name="Yang G."/>
            <person name="Zhang L."/>
            <person name="Yang X."/>
            <person name="Zhao S."/>
            <person name="Ji Z."/>
            <person name="Zhou Q."/>
            <person name="Hu M."/>
            <person name="Wang Y."/>
            <person name="Chen M."/>
            <person name="Xu Y."/>
            <person name="Jin H."/>
            <person name="Xiao X."/>
            <person name="Hu G."/>
            <person name="Bao F."/>
            <person name="Hu Y."/>
            <person name="Wan P."/>
            <person name="Li L."/>
            <person name="Deng X."/>
            <person name="Kuang T."/>
            <person name="Xiang C."/>
            <person name="Zhu J.K."/>
            <person name="Oliver M.J."/>
            <person name="He Y."/>
        </authorList>
    </citation>
    <scope>NUCLEOTIDE SEQUENCE [LARGE SCALE GENOMIC DNA]</scope>
    <source>
        <strain evidence="4">cv. XS01</strain>
    </source>
</reference>
<keyword evidence="1" id="KW-0175">Coiled coil</keyword>
<evidence type="ECO:0000313" key="3">
    <source>
        <dbReference type="EMBL" id="KZV53732.1"/>
    </source>
</evidence>
<accession>A0A2Z7D2S1</accession>
<name>A0A2Z7D2S1_9LAMI</name>
<dbReference type="AlphaFoldDB" id="A0A2Z7D2S1"/>
<evidence type="ECO:0000256" key="2">
    <source>
        <dbReference type="SAM" id="MobiDB-lite"/>
    </source>
</evidence>
<feature type="compositionally biased region" description="Acidic residues" evidence="2">
    <location>
        <begin position="241"/>
        <end position="250"/>
    </location>
</feature>
<dbReference type="Proteomes" id="UP000250235">
    <property type="component" value="Unassembled WGS sequence"/>
</dbReference>
<feature type="compositionally biased region" description="Acidic residues" evidence="2">
    <location>
        <begin position="263"/>
        <end position="274"/>
    </location>
</feature>
<gene>
    <name evidence="3" type="ORF">F511_28509</name>
</gene>
<protein>
    <submittedName>
        <fullName evidence="3">Uncharacterized protein</fullName>
    </submittedName>
</protein>
<evidence type="ECO:0000313" key="4">
    <source>
        <dbReference type="Proteomes" id="UP000250235"/>
    </source>
</evidence>
<sequence>MISFTNSISCSFFITKTSEIYPNIFTESFDLPSEGLTSVNELPIDLINEARKSFSATGEPIKTSCKKKEMKIEFRLLNDILAKTVTAKADSFDAVTHERFLLMTAIHGGIKINWRILFNILKEMVTPSSKQARGFAFQLCILLKGSPDLTLGDSKPFPPMKFLNVKTVGTYIVVKRRTAPTAEPVAKKRCTTVGRAAPKEKDLYIVAVVQDAEPISVVPAGSPIVQRSQSPKQKLILLEETDEEVTENEETVEKEKDEKVDEEKVEEATDSEDTEPLRKVLKLTETSVSDEESLSIDEILNWVRSLIFIDESWIVVQGANPKPARFAWPFISKQKKQLPQRRFMDAFAPICVFIEIVQDLDSRRPYSTNFQRIWVEICTNVVQFSLFGHLQPVGSVNTCRDIISIDTDLDTESIPTGIFDAFQHDQSAEGFVDFFVQQIQIVQLLLVQVLPVQVRLLQVRLPVIPFRASIDHIQLEKVQTRDSIDELKAELTQKITKLELAFAQSIARQDMVFRAQINEVRQEVQIQKAALSQEMTDFRLETQECLSNLRAQLSEIITYINRGREDKKGEGSSSGP</sequence>
<dbReference type="OrthoDB" id="848707at2759"/>
<evidence type="ECO:0000256" key="1">
    <source>
        <dbReference type="SAM" id="Coils"/>
    </source>
</evidence>
<dbReference type="EMBL" id="KQ990068">
    <property type="protein sequence ID" value="KZV53732.1"/>
    <property type="molecule type" value="Genomic_DNA"/>
</dbReference>
<feature type="region of interest" description="Disordered" evidence="2">
    <location>
        <begin position="241"/>
        <end position="275"/>
    </location>
</feature>
<keyword evidence="4" id="KW-1185">Reference proteome</keyword>
<proteinExistence type="predicted"/>
<organism evidence="3 4">
    <name type="scientific">Dorcoceras hygrometricum</name>
    <dbReference type="NCBI Taxonomy" id="472368"/>
    <lineage>
        <taxon>Eukaryota</taxon>
        <taxon>Viridiplantae</taxon>
        <taxon>Streptophyta</taxon>
        <taxon>Embryophyta</taxon>
        <taxon>Tracheophyta</taxon>
        <taxon>Spermatophyta</taxon>
        <taxon>Magnoliopsida</taxon>
        <taxon>eudicotyledons</taxon>
        <taxon>Gunneridae</taxon>
        <taxon>Pentapetalae</taxon>
        <taxon>asterids</taxon>
        <taxon>lamiids</taxon>
        <taxon>Lamiales</taxon>
        <taxon>Gesneriaceae</taxon>
        <taxon>Didymocarpoideae</taxon>
        <taxon>Trichosporeae</taxon>
        <taxon>Loxocarpinae</taxon>
        <taxon>Dorcoceras</taxon>
    </lineage>
</organism>